<dbReference type="RefSeq" id="WP_149816698.1">
    <property type="nucleotide sequence ID" value="NZ_VUOA01000018.1"/>
</dbReference>
<reference evidence="1 2" key="1">
    <citation type="submission" date="2019-09" db="EMBL/GenBank/DDBJ databases">
        <title>Salinarimonas rosea gen. nov., sp. nov., a new member of the a-2 subgroup of the Proteobacteria.</title>
        <authorList>
            <person name="Liu J."/>
        </authorList>
    </citation>
    <scope>NUCLEOTIDE SEQUENCE [LARGE SCALE GENOMIC DNA]</scope>
    <source>
        <strain evidence="1 2">BN140002</strain>
    </source>
</reference>
<dbReference type="OrthoDB" id="5694214at2"/>
<proteinExistence type="predicted"/>
<dbReference type="AlphaFoldDB" id="A0A5B2VDY1"/>
<organism evidence="1 2">
    <name type="scientific">Salinarimonas soli</name>
    <dbReference type="NCBI Taxonomy" id="1638099"/>
    <lineage>
        <taxon>Bacteria</taxon>
        <taxon>Pseudomonadati</taxon>
        <taxon>Pseudomonadota</taxon>
        <taxon>Alphaproteobacteria</taxon>
        <taxon>Hyphomicrobiales</taxon>
        <taxon>Salinarimonadaceae</taxon>
        <taxon>Salinarimonas</taxon>
    </lineage>
</organism>
<dbReference type="Proteomes" id="UP000323142">
    <property type="component" value="Unassembled WGS sequence"/>
</dbReference>
<accession>A0A5B2VDY1</accession>
<reference evidence="1 2" key="2">
    <citation type="submission" date="2019-09" db="EMBL/GenBank/DDBJ databases">
        <authorList>
            <person name="Jin C."/>
        </authorList>
    </citation>
    <scope>NUCLEOTIDE SEQUENCE [LARGE SCALE GENOMIC DNA]</scope>
    <source>
        <strain evidence="1 2">BN140002</strain>
    </source>
</reference>
<sequence length="94" mass="10341">MTSTSTWLSDLRRAVHGSEDADLRALDILEATRNLSELPATAHETGALNRLQRVALAMAGVRPDDLRRADILNDLSEAWTKVEAAWSGARDERA</sequence>
<comment type="caution">
    <text evidence="1">The sequence shown here is derived from an EMBL/GenBank/DDBJ whole genome shotgun (WGS) entry which is preliminary data.</text>
</comment>
<evidence type="ECO:0000313" key="1">
    <source>
        <dbReference type="EMBL" id="KAA2237733.1"/>
    </source>
</evidence>
<dbReference type="EMBL" id="VUOA01000018">
    <property type="protein sequence ID" value="KAA2237733.1"/>
    <property type="molecule type" value="Genomic_DNA"/>
</dbReference>
<keyword evidence="2" id="KW-1185">Reference proteome</keyword>
<gene>
    <name evidence="1" type="ORF">F0L46_08640</name>
</gene>
<protein>
    <submittedName>
        <fullName evidence="1">Uncharacterized protein</fullName>
    </submittedName>
</protein>
<evidence type="ECO:0000313" key="2">
    <source>
        <dbReference type="Proteomes" id="UP000323142"/>
    </source>
</evidence>
<name>A0A5B2VDY1_9HYPH</name>